<comment type="caution">
    <text evidence="1">The sequence shown here is derived from an EMBL/GenBank/DDBJ whole genome shotgun (WGS) entry which is preliminary data.</text>
</comment>
<dbReference type="Proteomes" id="UP000793456">
    <property type="component" value="Chromosome XV"/>
</dbReference>
<dbReference type="EMBL" id="CM011688">
    <property type="protein sequence ID" value="TMS09440.1"/>
    <property type="molecule type" value="Genomic_DNA"/>
</dbReference>
<name>A0ACD3QQP1_LARCR</name>
<proteinExistence type="predicted"/>
<evidence type="ECO:0000313" key="1">
    <source>
        <dbReference type="EMBL" id="TMS09440.1"/>
    </source>
</evidence>
<evidence type="ECO:0000313" key="2">
    <source>
        <dbReference type="Proteomes" id="UP000793456"/>
    </source>
</evidence>
<keyword evidence="2" id="KW-1185">Reference proteome</keyword>
<gene>
    <name evidence="1" type="ORF">E3U43_002099</name>
</gene>
<sequence length="102" mass="11451">MPPESPPVIEEPKEPVDPAVRAKENWLRLYNKVLEQLREARGETSSSLWFGKGGMGGALYSIDSMPDLRKRKAIPLVRDLSLVQNSRKAGITSCHGFHHSRQ</sequence>
<reference evidence="1" key="1">
    <citation type="submission" date="2018-11" db="EMBL/GenBank/DDBJ databases">
        <title>The sequence and de novo assembly of Larimichthys crocea genome using PacBio and Hi-C technologies.</title>
        <authorList>
            <person name="Xu P."/>
            <person name="Chen B."/>
            <person name="Zhou Z."/>
            <person name="Ke Q."/>
            <person name="Wu Y."/>
            <person name="Bai H."/>
            <person name="Pu F."/>
        </authorList>
    </citation>
    <scope>NUCLEOTIDE SEQUENCE</scope>
    <source>
        <tissue evidence="1">Muscle</tissue>
    </source>
</reference>
<protein>
    <submittedName>
        <fullName evidence="1">Uncharacterized protein</fullName>
    </submittedName>
</protein>
<organism evidence="1 2">
    <name type="scientific">Larimichthys crocea</name>
    <name type="common">Large yellow croaker</name>
    <name type="synonym">Pseudosciaena crocea</name>
    <dbReference type="NCBI Taxonomy" id="215358"/>
    <lineage>
        <taxon>Eukaryota</taxon>
        <taxon>Metazoa</taxon>
        <taxon>Chordata</taxon>
        <taxon>Craniata</taxon>
        <taxon>Vertebrata</taxon>
        <taxon>Euteleostomi</taxon>
        <taxon>Actinopterygii</taxon>
        <taxon>Neopterygii</taxon>
        <taxon>Teleostei</taxon>
        <taxon>Neoteleostei</taxon>
        <taxon>Acanthomorphata</taxon>
        <taxon>Eupercaria</taxon>
        <taxon>Sciaenidae</taxon>
        <taxon>Larimichthys</taxon>
    </lineage>
</organism>
<accession>A0ACD3QQP1</accession>